<proteinExistence type="inferred from homology"/>
<evidence type="ECO:0000313" key="3">
    <source>
        <dbReference type="EMBL" id="KZT40710.1"/>
    </source>
</evidence>
<protein>
    <recommendedName>
        <fullName evidence="2">Peptidase C14 caspase domain-containing protein</fullName>
    </recommendedName>
</protein>
<dbReference type="GO" id="GO:0004197">
    <property type="term" value="F:cysteine-type endopeptidase activity"/>
    <property type="evidence" value="ECO:0007669"/>
    <property type="project" value="InterPro"/>
</dbReference>
<dbReference type="Gene3D" id="3.40.50.1460">
    <property type="match status" value="1"/>
</dbReference>
<dbReference type="OrthoDB" id="3223806at2759"/>
<organism evidence="3 4">
    <name type="scientific">Sistotremastrum suecicum HHB10207 ss-3</name>
    <dbReference type="NCBI Taxonomy" id="1314776"/>
    <lineage>
        <taxon>Eukaryota</taxon>
        <taxon>Fungi</taxon>
        <taxon>Dikarya</taxon>
        <taxon>Basidiomycota</taxon>
        <taxon>Agaricomycotina</taxon>
        <taxon>Agaricomycetes</taxon>
        <taxon>Sistotremastrales</taxon>
        <taxon>Sistotremastraceae</taxon>
        <taxon>Sistotremastrum</taxon>
    </lineage>
</organism>
<dbReference type="GO" id="GO:0006508">
    <property type="term" value="P:proteolysis"/>
    <property type="evidence" value="ECO:0007669"/>
    <property type="project" value="InterPro"/>
</dbReference>
<sequence length="462" mass="51893">MSVLSLPQRTTYAGTKRALCIGLEYKHSTLPNAPDELPGTHLDAKSMAQLLIDKCGYLPENVRVVLDDGLQRMPNKHVIEGWLRWLRRGARPGDTLFLYLACHGVQKHNLNGEETDRYDEVVVDACYQFTPEASLADDPNTAAKIEVADRHTIADHSRAGHLAIPNPKIADHLSQYAGVRDDLIHKILVKGLPPGVKLIAVIDACHSGSMLDLHNSYHANRNRLTKILRRLGHIVPRVKYKLKTIFGRAGTMSIASDDDSILSLDEDSRAMSASANWDPDEAGISAEDCEKDSDEIASRSLSAFRRWFHRITNRQPIYEPLVPQEEDVSGTWLCGLNDSANVGCFGPLCEEPELEENYDEPLPDVISIASTLDHQRAFGTSKGGVLTKVLLEAMNQNQKRTWKQLVDKINADLHTAMRQMSKKYRNEPDCPREIREEWIQQQVELRSLQPLTTKKLNEIVAF</sequence>
<evidence type="ECO:0000313" key="4">
    <source>
        <dbReference type="Proteomes" id="UP000076798"/>
    </source>
</evidence>
<gene>
    <name evidence="3" type="ORF">SISSUDRAFT_438802</name>
</gene>
<dbReference type="EMBL" id="KV428029">
    <property type="protein sequence ID" value="KZT40710.1"/>
    <property type="molecule type" value="Genomic_DNA"/>
</dbReference>
<dbReference type="PANTHER" id="PTHR48104">
    <property type="entry name" value="METACASPASE-4"/>
    <property type="match status" value="1"/>
</dbReference>
<accession>A0A166FJD3</accession>
<comment type="similarity">
    <text evidence="1">Belongs to the peptidase C14B family.</text>
</comment>
<evidence type="ECO:0000256" key="1">
    <source>
        <dbReference type="ARBA" id="ARBA00009005"/>
    </source>
</evidence>
<dbReference type="GO" id="GO:0005737">
    <property type="term" value="C:cytoplasm"/>
    <property type="evidence" value="ECO:0007669"/>
    <property type="project" value="TreeGrafter"/>
</dbReference>
<dbReference type="PANTHER" id="PTHR48104:SF30">
    <property type="entry name" value="METACASPASE-1"/>
    <property type="match status" value="1"/>
</dbReference>
<feature type="domain" description="Peptidase C14 caspase" evidence="2">
    <location>
        <begin position="16"/>
        <end position="423"/>
    </location>
</feature>
<dbReference type="InterPro" id="IPR050452">
    <property type="entry name" value="Metacaspase"/>
</dbReference>
<dbReference type="Pfam" id="PF00656">
    <property type="entry name" value="Peptidase_C14"/>
    <property type="match status" value="1"/>
</dbReference>
<evidence type="ECO:0000259" key="2">
    <source>
        <dbReference type="Pfam" id="PF00656"/>
    </source>
</evidence>
<name>A0A166FJD3_9AGAM</name>
<keyword evidence="4" id="KW-1185">Reference proteome</keyword>
<dbReference type="InterPro" id="IPR011600">
    <property type="entry name" value="Pept_C14_caspase"/>
</dbReference>
<dbReference type="Proteomes" id="UP000076798">
    <property type="component" value="Unassembled WGS sequence"/>
</dbReference>
<dbReference type="AlphaFoldDB" id="A0A166FJD3"/>
<reference evidence="3 4" key="1">
    <citation type="journal article" date="2016" name="Mol. Biol. Evol.">
        <title>Comparative Genomics of Early-Diverging Mushroom-Forming Fungi Provides Insights into the Origins of Lignocellulose Decay Capabilities.</title>
        <authorList>
            <person name="Nagy L.G."/>
            <person name="Riley R."/>
            <person name="Tritt A."/>
            <person name="Adam C."/>
            <person name="Daum C."/>
            <person name="Floudas D."/>
            <person name="Sun H."/>
            <person name="Yadav J.S."/>
            <person name="Pangilinan J."/>
            <person name="Larsson K.H."/>
            <person name="Matsuura K."/>
            <person name="Barry K."/>
            <person name="Labutti K."/>
            <person name="Kuo R."/>
            <person name="Ohm R.A."/>
            <person name="Bhattacharya S.S."/>
            <person name="Shirouzu T."/>
            <person name="Yoshinaga Y."/>
            <person name="Martin F.M."/>
            <person name="Grigoriev I.V."/>
            <person name="Hibbett D.S."/>
        </authorList>
    </citation>
    <scope>NUCLEOTIDE SEQUENCE [LARGE SCALE GENOMIC DNA]</scope>
    <source>
        <strain evidence="3 4">HHB10207 ss-3</strain>
    </source>
</reference>